<sequence>MSRKLLTLGYIYEMMGKSGEAIMCFEQVLEKDSKKLDASVLKEARIGIKANQMMVKHRKNRELITRNMNMRSVEQKLEIFSENPRKLIGWFSKWN</sequence>
<dbReference type="STRING" id="1548018.LS64_07885"/>
<dbReference type="OrthoDB" id="5326779at2"/>
<evidence type="ECO:0000313" key="3">
    <source>
        <dbReference type="EMBL" id="TLD95655.1"/>
    </source>
</evidence>
<reference evidence="2 5" key="4">
    <citation type="submission" date="2019-12" db="EMBL/GenBank/DDBJ databases">
        <title>Multi-Generational Helicobacter saguini Isolates.</title>
        <authorList>
            <person name="Mannion A."/>
            <person name="Shen Z."/>
            <person name="Fox J.G."/>
        </authorList>
    </citation>
    <scope>NUCLEOTIDE SEQUENCE [LARGE SCALE GENOMIC DNA]</scope>
    <source>
        <strain evidence="2">16-048</strain>
        <strain evidence="5">16-048 (F4)</strain>
    </source>
</reference>
<reference evidence="3 4" key="1">
    <citation type="journal article" date="2014" name="Genome Announc.">
        <title>Draft genome sequences of eight enterohepatic helicobacter species isolated from both laboratory and wild rodents.</title>
        <authorList>
            <person name="Sheh A."/>
            <person name="Shen Z."/>
            <person name="Fox J.G."/>
        </authorList>
    </citation>
    <scope>NUCLEOTIDE SEQUENCE [LARGE SCALE GENOMIC DNA]</scope>
    <source>
        <strain evidence="3 4">MIT 97-6194</strain>
    </source>
</reference>
<dbReference type="InterPro" id="IPR019734">
    <property type="entry name" value="TPR_rpt"/>
</dbReference>
<comment type="caution">
    <text evidence="3">The sequence shown here is derived from an EMBL/GenBank/DDBJ whole genome shotgun (WGS) entry which is preliminary data.</text>
</comment>
<dbReference type="PROSITE" id="PS50005">
    <property type="entry name" value="TPR"/>
    <property type="match status" value="1"/>
</dbReference>
<accession>A0A347VN90</accession>
<dbReference type="RefSeq" id="WP_034572078.1">
    <property type="nucleotide sequence ID" value="NZ_JRMP02000002.1"/>
</dbReference>
<proteinExistence type="predicted"/>
<evidence type="ECO:0000313" key="2">
    <source>
        <dbReference type="EMBL" id="MWV69817.1"/>
    </source>
</evidence>
<organism evidence="3 4">
    <name type="scientific">Helicobacter saguini</name>
    <dbReference type="NCBI Taxonomy" id="1548018"/>
    <lineage>
        <taxon>Bacteria</taxon>
        <taxon>Pseudomonadati</taxon>
        <taxon>Campylobacterota</taxon>
        <taxon>Epsilonproteobacteria</taxon>
        <taxon>Campylobacterales</taxon>
        <taxon>Helicobacteraceae</taxon>
        <taxon>Helicobacter</taxon>
    </lineage>
</organism>
<feature type="repeat" description="TPR" evidence="1">
    <location>
        <begin position="2"/>
        <end position="35"/>
    </location>
</feature>
<reference evidence="3 4" key="2">
    <citation type="journal article" date="2016" name="Infect. Immun.">
        <title>Helicobacter saguini, a Novel Helicobacter Isolated from Cotton-Top Tamarins with Ulcerative Colitis, Has Proinflammatory Properties and Induces Typhlocolitis and Dysplasia in Gnotobiotic IL-10-/- Mice.</title>
        <authorList>
            <person name="Shen Z."/>
            <person name="Mannion A."/>
            <person name="Whary M.T."/>
            <person name="Muthupalani S."/>
            <person name="Sheh A."/>
            <person name="Feng Y."/>
            <person name="Gong G."/>
            <person name="Vandamme P."/>
            <person name="Holcombe H.R."/>
            <person name="Paster B.J."/>
            <person name="Fox J.G."/>
        </authorList>
    </citation>
    <scope>NUCLEOTIDE SEQUENCE [LARGE SCALE GENOMIC DNA]</scope>
    <source>
        <strain evidence="3 4">MIT 97-6194</strain>
    </source>
</reference>
<protein>
    <submittedName>
        <fullName evidence="3">Uncharacterized protein</fullName>
    </submittedName>
</protein>
<gene>
    <name evidence="2" type="ORF">DCO61_07345</name>
    <name evidence="3" type="ORF">LS64_002030</name>
</gene>
<reference evidence="3" key="3">
    <citation type="submission" date="2018-04" db="EMBL/GenBank/DDBJ databases">
        <authorList>
            <person name="Sheh A."/>
            <person name="Shen Z."/>
            <person name="Mannion A.J."/>
            <person name="Fox J.G."/>
        </authorList>
    </citation>
    <scope>NUCLEOTIDE SEQUENCE</scope>
    <source>
        <strain evidence="3">MIT 97-6194</strain>
    </source>
</reference>
<evidence type="ECO:0000313" key="4">
    <source>
        <dbReference type="Proteomes" id="UP000029714"/>
    </source>
</evidence>
<dbReference type="Proteomes" id="UP000029714">
    <property type="component" value="Unassembled WGS sequence"/>
</dbReference>
<dbReference type="AlphaFoldDB" id="A0A347VN90"/>
<dbReference type="EMBL" id="QBIU01000001">
    <property type="protein sequence ID" value="MWV69817.1"/>
    <property type="molecule type" value="Genomic_DNA"/>
</dbReference>
<dbReference type="Proteomes" id="UP000477070">
    <property type="component" value="Unassembled WGS sequence"/>
</dbReference>
<dbReference type="Gene3D" id="1.25.40.10">
    <property type="entry name" value="Tetratricopeptide repeat domain"/>
    <property type="match status" value="1"/>
</dbReference>
<dbReference type="EMBL" id="JRMP02000002">
    <property type="protein sequence ID" value="TLD95655.1"/>
    <property type="molecule type" value="Genomic_DNA"/>
</dbReference>
<dbReference type="InterPro" id="IPR011990">
    <property type="entry name" value="TPR-like_helical_dom_sf"/>
</dbReference>
<name>A0A347VN90_9HELI</name>
<evidence type="ECO:0000313" key="5">
    <source>
        <dbReference type="Proteomes" id="UP000477070"/>
    </source>
</evidence>
<keyword evidence="1" id="KW-0802">TPR repeat</keyword>
<keyword evidence="4" id="KW-1185">Reference proteome</keyword>
<evidence type="ECO:0000256" key="1">
    <source>
        <dbReference type="PROSITE-ProRule" id="PRU00339"/>
    </source>
</evidence>
<dbReference type="SUPFAM" id="SSF48452">
    <property type="entry name" value="TPR-like"/>
    <property type="match status" value="1"/>
</dbReference>